<protein>
    <submittedName>
        <fullName evidence="1">SAM domain-containing protein</fullName>
    </submittedName>
</protein>
<dbReference type="EMBL" id="JACAZF010000017">
    <property type="protein sequence ID" value="KAF7289222.1"/>
    <property type="molecule type" value="Genomic_DNA"/>
</dbReference>
<organism evidence="1 2">
    <name type="scientific">Mycena indigotica</name>
    <dbReference type="NCBI Taxonomy" id="2126181"/>
    <lineage>
        <taxon>Eukaryota</taxon>
        <taxon>Fungi</taxon>
        <taxon>Dikarya</taxon>
        <taxon>Basidiomycota</taxon>
        <taxon>Agaricomycotina</taxon>
        <taxon>Agaricomycetes</taxon>
        <taxon>Agaricomycetidae</taxon>
        <taxon>Agaricales</taxon>
        <taxon>Marasmiineae</taxon>
        <taxon>Mycenaceae</taxon>
        <taxon>Mycena</taxon>
    </lineage>
</organism>
<dbReference type="AlphaFoldDB" id="A0A8H6RYI8"/>
<evidence type="ECO:0000313" key="2">
    <source>
        <dbReference type="Proteomes" id="UP000636479"/>
    </source>
</evidence>
<dbReference type="OrthoDB" id="1882547at2759"/>
<accession>A0A8H6RYI8</accession>
<keyword evidence="2" id="KW-1185">Reference proteome</keyword>
<proteinExistence type="predicted"/>
<reference evidence="1" key="1">
    <citation type="submission" date="2020-05" db="EMBL/GenBank/DDBJ databases">
        <title>Mycena genomes resolve the evolution of fungal bioluminescence.</title>
        <authorList>
            <person name="Tsai I.J."/>
        </authorList>
    </citation>
    <scope>NUCLEOTIDE SEQUENCE</scope>
    <source>
        <strain evidence="1">171206Taipei</strain>
    </source>
</reference>
<dbReference type="RefSeq" id="XP_037213253.1">
    <property type="nucleotide sequence ID" value="XM_037370252.1"/>
</dbReference>
<gene>
    <name evidence="1" type="ORF">MIND_01383500</name>
</gene>
<comment type="caution">
    <text evidence="1">The sequence shown here is derived from an EMBL/GenBank/DDBJ whole genome shotgun (WGS) entry which is preliminary data.</text>
</comment>
<dbReference type="Proteomes" id="UP000636479">
    <property type="component" value="Unassembled WGS sequence"/>
</dbReference>
<name>A0A8H6RYI8_9AGAR</name>
<dbReference type="GeneID" id="59352768"/>
<sequence>MAGNYPSPSLPPSQSLAVAAPFEDPDNWGMLGADYGTEHAKAIPRYTTGIPIPGTNYMCVIWANRSTMISGVWQYHIAQEQSPLVPLAISSLQRNGVTFMWCTMGDWQNEPDAGAWSTTKTLLGTPGHLVGLKINGKRYEASEAFPDAPRHDTRLVYIIHINTTSWTRPGDAQRQRARSRSRWADIGPNIRVGDGEFQENRDGTMQQVHQKLTDELLKLNLSSQRPPLYTSTHVPNAATDPLFATLRQSFSWTYFLSDFPAHHLAGMRNTYDGLAMWPAGGRDGSGVGGGGGVD</sequence>
<evidence type="ECO:0000313" key="1">
    <source>
        <dbReference type="EMBL" id="KAF7289222.1"/>
    </source>
</evidence>